<accession>A0A6N7VFM1</accession>
<dbReference type="Proteomes" id="UP000441925">
    <property type="component" value="Unassembled WGS sequence"/>
</dbReference>
<dbReference type="AlphaFoldDB" id="A0A6N7VFM1"/>
<dbReference type="SUPFAM" id="SSF52096">
    <property type="entry name" value="ClpP/crotonase"/>
    <property type="match status" value="1"/>
</dbReference>
<protein>
    <recommendedName>
        <fullName evidence="4">Tail specific protease domain-containing protein</fullName>
    </recommendedName>
</protein>
<keyword evidence="3" id="KW-1185">Reference proteome</keyword>
<feature type="region of interest" description="Disordered" evidence="1">
    <location>
        <begin position="1"/>
        <end position="38"/>
    </location>
</feature>
<dbReference type="Gene3D" id="3.30.750.44">
    <property type="match status" value="1"/>
</dbReference>
<dbReference type="RefSeq" id="WP_154541152.1">
    <property type="nucleotide sequence ID" value="NZ_VULQ01000008.1"/>
</dbReference>
<sequence>MKRKKNLSSSRHKNKRTRKKDIRISSTKKRDKIRRKKKKKTYMRRRLVLLLILFLIIFLIFRFVYGFFNQYKNFDYPEFRNQFLESITQNVFVANTDGRSLTSSEKEKDFKKLYETIVRNHVIDNDSEEAFKEFSDSYDSNFNKVKESKTDQEFYDIIDSYLSILSDNRTKILDKKSYDMIFDYYKEDKNSPRAKILGNSQVVNRYKRLIGKKSNLPKININENGSILEITIPAFNSMNLEEDMNKIKDILKKNTNIKNIYLDFSDNESIDDKYAFRLLSLLIHDDYQKEKLVFYRGNLLKENLSFMKENKDNLNISSSFMENPSSKYPEKLDYINKDYYMYYDTINIDIKKDRDLENKNIFILVNENTKNSPITLTHLLKETSKAYIVKNALDSETSKNDRINYLRSDFFNLDYSGLVISIDDSYELDENDKYLKYDQKINTDNPKTYVLENIK</sequence>
<name>A0A6N7VFM1_9FIRM</name>
<evidence type="ECO:0000313" key="3">
    <source>
        <dbReference type="Proteomes" id="UP000441925"/>
    </source>
</evidence>
<evidence type="ECO:0008006" key="4">
    <source>
        <dbReference type="Google" id="ProtNLM"/>
    </source>
</evidence>
<evidence type="ECO:0000313" key="2">
    <source>
        <dbReference type="EMBL" id="MSS78240.1"/>
    </source>
</evidence>
<comment type="caution">
    <text evidence="2">The sequence shown here is derived from an EMBL/GenBank/DDBJ whole genome shotgun (WGS) entry which is preliminary data.</text>
</comment>
<reference evidence="2 3" key="1">
    <citation type="submission" date="2019-08" db="EMBL/GenBank/DDBJ databases">
        <title>In-depth cultivation of the pig gut microbiome towards novel bacterial diversity and tailored functional studies.</title>
        <authorList>
            <person name="Wylensek D."/>
            <person name="Hitch T.C.A."/>
            <person name="Clavel T."/>
        </authorList>
    </citation>
    <scope>NUCLEOTIDE SEQUENCE [LARGE SCALE GENOMIC DNA]</scope>
    <source>
        <strain evidence="2 3">WCA-380-WT-2B</strain>
    </source>
</reference>
<organism evidence="2 3">
    <name type="scientific">Anaerococcus porci</name>
    <dbReference type="NCBI Taxonomy" id="2652269"/>
    <lineage>
        <taxon>Bacteria</taxon>
        <taxon>Bacillati</taxon>
        <taxon>Bacillota</taxon>
        <taxon>Tissierellia</taxon>
        <taxon>Tissierellales</taxon>
        <taxon>Peptoniphilaceae</taxon>
        <taxon>Anaerococcus</taxon>
    </lineage>
</organism>
<dbReference type="Gene3D" id="3.90.226.10">
    <property type="entry name" value="2-enoyl-CoA Hydratase, Chain A, domain 1"/>
    <property type="match status" value="1"/>
</dbReference>
<evidence type="ECO:0000256" key="1">
    <source>
        <dbReference type="SAM" id="MobiDB-lite"/>
    </source>
</evidence>
<dbReference type="InterPro" id="IPR029045">
    <property type="entry name" value="ClpP/crotonase-like_dom_sf"/>
</dbReference>
<dbReference type="EMBL" id="VULQ01000008">
    <property type="protein sequence ID" value="MSS78240.1"/>
    <property type="molecule type" value="Genomic_DNA"/>
</dbReference>
<proteinExistence type="predicted"/>
<gene>
    <name evidence="2" type="ORF">FYJ26_07475</name>
</gene>